<evidence type="ECO:0000259" key="3">
    <source>
        <dbReference type="SMART" id="SM01007"/>
    </source>
</evidence>
<protein>
    <submittedName>
        <fullName evidence="4">Aldolase</fullName>
    </submittedName>
</protein>
<gene>
    <name evidence="4" type="ORF">E1269_23565</name>
</gene>
<evidence type="ECO:0000256" key="2">
    <source>
        <dbReference type="ARBA" id="ARBA00023239"/>
    </source>
</evidence>
<feature type="domain" description="Class II aldolase/adducin N-terminal" evidence="3">
    <location>
        <begin position="1"/>
        <end position="171"/>
    </location>
</feature>
<dbReference type="GO" id="GO:0005829">
    <property type="term" value="C:cytosol"/>
    <property type="evidence" value="ECO:0007669"/>
    <property type="project" value="TreeGrafter"/>
</dbReference>
<dbReference type="InterPro" id="IPR001303">
    <property type="entry name" value="Aldolase_II/adducin_N"/>
</dbReference>
<comment type="caution">
    <text evidence="4">The sequence shown here is derived from an EMBL/GenBank/DDBJ whole genome shotgun (WGS) entry which is preliminary data.</text>
</comment>
<name>A0A4V2Z0I7_9ACTN</name>
<organism evidence="4 5">
    <name type="scientific">Jiangella asiatica</name>
    <dbReference type="NCBI Taxonomy" id="2530372"/>
    <lineage>
        <taxon>Bacteria</taxon>
        <taxon>Bacillati</taxon>
        <taxon>Actinomycetota</taxon>
        <taxon>Actinomycetes</taxon>
        <taxon>Jiangellales</taxon>
        <taxon>Jiangellaceae</taxon>
        <taxon>Jiangella</taxon>
    </lineage>
</organism>
<dbReference type="OrthoDB" id="9786287at2"/>
<dbReference type="Pfam" id="PF00596">
    <property type="entry name" value="Aldolase_II"/>
    <property type="match status" value="1"/>
</dbReference>
<dbReference type="InterPro" id="IPR050197">
    <property type="entry name" value="Aldolase_class_II_sugar_metab"/>
</dbReference>
<evidence type="ECO:0000313" key="5">
    <source>
        <dbReference type="Proteomes" id="UP000294739"/>
    </source>
</evidence>
<evidence type="ECO:0000313" key="4">
    <source>
        <dbReference type="EMBL" id="TDE01188.1"/>
    </source>
</evidence>
<dbReference type="Gene3D" id="3.40.225.10">
    <property type="entry name" value="Class II aldolase/adducin N-terminal domain"/>
    <property type="match status" value="1"/>
</dbReference>
<dbReference type="GO" id="GO:0046872">
    <property type="term" value="F:metal ion binding"/>
    <property type="evidence" value="ECO:0007669"/>
    <property type="project" value="UniProtKB-KW"/>
</dbReference>
<keyword evidence="2" id="KW-0456">Lyase</keyword>
<dbReference type="InParanoid" id="A0A4V2Z0I7"/>
<dbReference type="Proteomes" id="UP000294739">
    <property type="component" value="Unassembled WGS sequence"/>
</dbReference>
<evidence type="ECO:0000256" key="1">
    <source>
        <dbReference type="ARBA" id="ARBA00022723"/>
    </source>
</evidence>
<dbReference type="GO" id="GO:0016832">
    <property type="term" value="F:aldehyde-lyase activity"/>
    <property type="evidence" value="ECO:0007669"/>
    <property type="project" value="TreeGrafter"/>
</dbReference>
<dbReference type="EMBL" id="SMKZ01000043">
    <property type="protein sequence ID" value="TDE01188.1"/>
    <property type="molecule type" value="Genomic_DNA"/>
</dbReference>
<sequence>MLHDLGLTPGTSGNLSVVTSRGVVVTPTNSRLGRLEPDGLSLVRMDGQHLAGPRPSKEAVLHAAVYRRRTDAGAVVHLHSTAAVAWSMLQGLPGDDALPPLTAYSLIRLGIVRRIGFHAPGSPALVEEVERAITGHRALLLANHGSIFADETIEAACAGAEELEETARLALLLGERSHCPVPMAARAALLRDGEADLAGKDVPS</sequence>
<dbReference type="PANTHER" id="PTHR22789">
    <property type="entry name" value="FUCULOSE PHOSPHATE ALDOLASE"/>
    <property type="match status" value="1"/>
</dbReference>
<keyword evidence="1" id="KW-0479">Metal-binding</keyword>
<dbReference type="SUPFAM" id="SSF53639">
    <property type="entry name" value="AraD/HMP-PK domain-like"/>
    <property type="match status" value="1"/>
</dbReference>
<dbReference type="InterPro" id="IPR036409">
    <property type="entry name" value="Aldolase_II/adducin_N_sf"/>
</dbReference>
<keyword evidence="5" id="KW-1185">Reference proteome</keyword>
<reference evidence="4 5" key="1">
    <citation type="submission" date="2019-03" db="EMBL/GenBank/DDBJ databases">
        <title>Draft genome sequences of novel Actinobacteria.</title>
        <authorList>
            <person name="Sahin N."/>
            <person name="Ay H."/>
            <person name="Saygin H."/>
        </authorList>
    </citation>
    <scope>NUCLEOTIDE SEQUENCE [LARGE SCALE GENOMIC DNA]</scope>
    <source>
        <strain evidence="4 5">5K138</strain>
    </source>
</reference>
<dbReference type="PANTHER" id="PTHR22789:SF0">
    <property type="entry name" value="3-OXO-TETRONATE 4-PHOSPHATE DECARBOXYLASE-RELATED"/>
    <property type="match status" value="1"/>
</dbReference>
<dbReference type="AlphaFoldDB" id="A0A4V2Z0I7"/>
<accession>A0A4V2Z0I7</accession>
<dbReference type="GO" id="GO:0019323">
    <property type="term" value="P:pentose catabolic process"/>
    <property type="evidence" value="ECO:0007669"/>
    <property type="project" value="TreeGrafter"/>
</dbReference>
<dbReference type="SMART" id="SM01007">
    <property type="entry name" value="Aldolase_II"/>
    <property type="match status" value="1"/>
</dbReference>
<proteinExistence type="predicted"/>